<keyword evidence="2" id="KW-1185">Reference proteome</keyword>
<name>A0A5B7HEL8_PORTR</name>
<evidence type="ECO:0000313" key="1">
    <source>
        <dbReference type="EMBL" id="MPC67767.1"/>
    </source>
</evidence>
<proteinExistence type="predicted"/>
<dbReference type="AlphaFoldDB" id="A0A5B7HEL8"/>
<protein>
    <submittedName>
        <fullName evidence="1">Uncharacterized protein</fullName>
    </submittedName>
</protein>
<reference evidence="1 2" key="1">
    <citation type="submission" date="2019-05" db="EMBL/GenBank/DDBJ databases">
        <title>Another draft genome of Portunus trituberculatus and its Hox gene families provides insights of decapod evolution.</title>
        <authorList>
            <person name="Jeong J.-H."/>
            <person name="Song I."/>
            <person name="Kim S."/>
            <person name="Choi T."/>
            <person name="Kim D."/>
            <person name="Ryu S."/>
            <person name="Kim W."/>
        </authorList>
    </citation>
    <scope>NUCLEOTIDE SEQUENCE [LARGE SCALE GENOMIC DNA]</scope>
    <source>
        <tissue evidence="1">Muscle</tissue>
    </source>
</reference>
<sequence length="65" mass="7459">MMRVSIRDDLAKSRAVRLKEPLPIEWRKRLVNTCLQAAAIAIIQHYTHARTAAHNQVHAHPRPSL</sequence>
<dbReference type="Proteomes" id="UP000324222">
    <property type="component" value="Unassembled WGS sequence"/>
</dbReference>
<gene>
    <name evidence="1" type="ORF">E2C01_061951</name>
</gene>
<dbReference type="EMBL" id="VSRR010026732">
    <property type="protein sequence ID" value="MPC67767.1"/>
    <property type="molecule type" value="Genomic_DNA"/>
</dbReference>
<organism evidence="1 2">
    <name type="scientific">Portunus trituberculatus</name>
    <name type="common">Swimming crab</name>
    <name type="synonym">Neptunus trituberculatus</name>
    <dbReference type="NCBI Taxonomy" id="210409"/>
    <lineage>
        <taxon>Eukaryota</taxon>
        <taxon>Metazoa</taxon>
        <taxon>Ecdysozoa</taxon>
        <taxon>Arthropoda</taxon>
        <taxon>Crustacea</taxon>
        <taxon>Multicrustacea</taxon>
        <taxon>Malacostraca</taxon>
        <taxon>Eumalacostraca</taxon>
        <taxon>Eucarida</taxon>
        <taxon>Decapoda</taxon>
        <taxon>Pleocyemata</taxon>
        <taxon>Brachyura</taxon>
        <taxon>Eubrachyura</taxon>
        <taxon>Portunoidea</taxon>
        <taxon>Portunidae</taxon>
        <taxon>Portuninae</taxon>
        <taxon>Portunus</taxon>
    </lineage>
</organism>
<evidence type="ECO:0000313" key="2">
    <source>
        <dbReference type="Proteomes" id="UP000324222"/>
    </source>
</evidence>
<comment type="caution">
    <text evidence="1">The sequence shown here is derived from an EMBL/GenBank/DDBJ whole genome shotgun (WGS) entry which is preliminary data.</text>
</comment>
<accession>A0A5B7HEL8</accession>